<comment type="caution">
    <text evidence="1">The sequence shown here is derived from an EMBL/GenBank/DDBJ whole genome shotgun (WGS) entry which is preliminary data.</text>
</comment>
<dbReference type="Proteomes" id="UP000692954">
    <property type="component" value="Unassembled WGS sequence"/>
</dbReference>
<accession>A0A8S1QD47</accession>
<evidence type="ECO:0000313" key="2">
    <source>
        <dbReference type="Proteomes" id="UP000692954"/>
    </source>
</evidence>
<protein>
    <submittedName>
        <fullName evidence="1">Uncharacterized protein</fullName>
    </submittedName>
</protein>
<organism evidence="1 2">
    <name type="scientific">Paramecium sonneborni</name>
    <dbReference type="NCBI Taxonomy" id="65129"/>
    <lineage>
        <taxon>Eukaryota</taxon>
        <taxon>Sar</taxon>
        <taxon>Alveolata</taxon>
        <taxon>Ciliophora</taxon>
        <taxon>Intramacronucleata</taxon>
        <taxon>Oligohymenophorea</taxon>
        <taxon>Peniculida</taxon>
        <taxon>Parameciidae</taxon>
        <taxon>Paramecium</taxon>
    </lineage>
</organism>
<reference evidence="1" key="1">
    <citation type="submission" date="2021-01" db="EMBL/GenBank/DDBJ databases">
        <authorList>
            <consortium name="Genoscope - CEA"/>
            <person name="William W."/>
        </authorList>
    </citation>
    <scope>NUCLEOTIDE SEQUENCE</scope>
</reference>
<proteinExistence type="predicted"/>
<dbReference type="AlphaFoldDB" id="A0A8S1QD47"/>
<name>A0A8S1QD47_9CILI</name>
<sequence>MRDYNEQKFILVQKKLIFEPERQELAILNYSKVQCSIYYKYQQKRYFQTFIMHSDTYQACQRTIIRVNYFRIQQSGQCD</sequence>
<gene>
    <name evidence="1" type="ORF">PSON_ATCC_30995.1.T1010229</name>
</gene>
<dbReference type="EMBL" id="CAJJDN010000101">
    <property type="protein sequence ID" value="CAD8112871.1"/>
    <property type="molecule type" value="Genomic_DNA"/>
</dbReference>
<evidence type="ECO:0000313" key="1">
    <source>
        <dbReference type="EMBL" id="CAD8112871.1"/>
    </source>
</evidence>
<keyword evidence="2" id="KW-1185">Reference proteome</keyword>